<dbReference type="SUPFAM" id="SSF49299">
    <property type="entry name" value="PKD domain"/>
    <property type="match status" value="1"/>
</dbReference>
<comment type="caution">
    <text evidence="2">The sequence shown here is derived from an EMBL/GenBank/DDBJ whole genome shotgun (WGS) entry which is preliminary data.</text>
</comment>
<dbReference type="Pfam" id="PF18911">
    <property type="entry name" value="PKD_4"/>
    <property type="match status" value="1"/>
</dbReference>
<dbReference type="InterPro" id="IPR013783">
    <property type="entry name" value="Ig-like_fold"/>
</dbReference>
<feature type="non-terminal residue" evidence="2">
    <location>
        <position position="1"/>
    </location>
</feature>
<accession>X1RH03</accession>
<feature type="domain" description="PKD" evidence="1">
    <location>
        <begin position="68"/>
        <end position="104"/>
    </location>
</feature>
<evidence type="ECO:0000259" key="1">
    <source>
        <dbReference type="PROSITE" id="PS50093"/>
    </source>
</evidence>
<reference evidence="2" key="1">
    <citation type="journal article" date="2014" name="Front. Microbiol.">
        <title>High frequency of phylogenetically diverse reductive dehalogenase-homologous genes in deep subseafloor sedimentary metagenomes.</title>
        <authorList>
            <person name="Kawai M."/>
            <person name="Futagami T."/>
            <person name="Toyoda A."/>
            <person name="Takaki Y."/>
            <person name="Nishi S."/>
            <person name="Hori S."/>
            <person name="Arai W."/>
            <person name="Tsubouchi T."/>
            <person name="Morono Y."/>
            <person name="Uchiyama I."/>
            <person name="Ito T."/>
            <person name="Fujiyama A."/>
            <person name="Inagaki F."/>
            <person name="Takami H."/>
        </authorList>
    </citation>
    <scope>NUCLEOTIDE SEQUENCE</scope>
    <source>
        <strain evidence="2">Expedition CK06-06</strain>
    </source>
</reference>
<evidence type="ECO:0000313" key="2">
    <source>
        <dbReference type="EMBL" id="GAI54874.1"/>
    </source>
</evidence>
<name>X1RH03_9ZZZZ</name>
<dbReference type="AlphaFoldDB" id="X1RH03"/>
<gene>
    <name evidence="2" type="ORF">S06H3_54965</name>
</gene>
<dbReference type="EMBL" id="BARV01035201">
    <property type="protein sequence ID" value="GAI54874.1"/>
    <property type="molecule type" value="Genomic_DNA"/>
</dbReference>
<proteinExistence type="predicted"/>
<dbReference type="InterPro" id="IPR000601">
    <property type="entry name" value="PKD_dom"/>
</dbReference>
<dbReference type="PROSITE" id="PS50093">
    <property type="entry name" value="PKD"/>
    <property type="match status" value="1"/>
</dbReference>
<dbReference type="Gene3D" id="2.60.40.10">
    <property type="entry name" value="Immunoglobulins"/>
    <property type="match status" value="1"/>
</dbReference>
<dbReference type="InterPro" id="IPR035986">
    <property type="entry name" value="PKD_dom_sf"/>
</dbReference>
<sequence>VGLSWAILDFDHGKKDGPGNSNLAHNRESVRDGSALCAFRLMPPEKRFLPSLEARWSFRVVDADRRLVYFRDESIGEISKWVWHFGDGETSTERNPVHQYNKPGIHYTVWLDVEGTGEKSRHSKHWDVIIR</sequence>
<organism evidence="2">
    <name type="scientific">marine sediment metagenome</name>
    <dbReference type="NCBI Taxonomy" id="412755"/>
    <lineage>
        <taxon>unclassified sequences</taxon>
        <taxon>metagenomes</taxon>
        <taxon>ecological metagenomes</taxon>
    </lineage>
</organism>
<dbReference type="CDD" id="cd00146">
    <property type="entry name" value="PKD"/>
    <property type="match status" value="1"/>
</dbReference>
<protein>
    <recommendedName>
        <fullName evidence="1">PKD domain-containing protein</fullName>
    </recommendedName>
</protein>